<gene>
    <name evidence="1" type="ORF">L2E82_32290</name>
</gene>
<keyword evidence="2" id="KW-1185">Reference proteome</keyword>
<organism evidence="1 2">
    <name type="scientific">Cichorium intybus</name>
    <name type="common">Chicory</name>
    <dbReference type="NCBI Taxonomy" id="13427"/>
    <lineage>
        <taxon>Eukaryota</taxon>
        <taxon>Viridiplantae</taxon>
        <taxon>Streptophyta</taxon>
        <taxon>Embryophyta</taxon>
        <taxon>Tracheophyta</taxon>
        <taxon>Spermatophyta</taxon>
        <taxon>Magnoliopsida</taxon>
        <taxon>eudicotyledons</taxon>
        <taxon>Gunneridae</taxon>
        <taxon>Pentapetalae</taxon>
        <taxon>asterids</taxon>
        <taxon>campanulids</taxon>
        <taxon>Asterales</taxon>
        <taxon>Asteraceae</taxon>
        <taxon>Cichorioideae</taxon>
        <taxon>Cichorieae</taxon>
        <taxon>Cichoriinae</taxon>
        <taxon>Cichorium</taxon>
    </lineage>
</organism>
<evidence type="ECO:0000313" key="2">
    <source>
        <dbReference type="Proteomes" id="UP001055811"/>
    </source>
</evidence>
<sequence length="228" mass="26094">MFFLAFVLNLRFVSLYIFVTHSCQNFTLKMYIHFFYRRDILMQKRTSLDGALAIETINSEYRYEDRTLENEKKEVCEVNHFTLVENGEEGLIEDDDRVNKHMVEEVEHYAADSTNTTGENPCNPTSINDLLQDGTSDQTSCKATSNNDMEEDVMVEEVEHVYMEESLTGKTTFSSGQNPCKLPNITVEEVEDDPNISVEDEANSDSKSSFPTDHLKDDRGLQMEIVGL</sequence>
<reference evidence="2" key="1">
    <citation type="journal article" date="2022" name="Mol. Ecol. Resour.">
        <title>The genomes of chicory, endive, great burdock and yacon provide insights into Asteraceae palaeo-polyploidization history and plant inulin production.</title>
        <authorList>
            <person name="Fan W."/>
            <person name="Wang S."/>
            <person name="Wang H."/>
            <person name="Wang A."/>
            <person name="Jiang F."/>
            <person name="Liu H."/>
            <person name="Zhao H."/>
            <person name="Xu D."/>
            <person name="Zhang Y."/>
        </authorList>
    </citation>
    <scope>NUCLEOTIDE SEQUENCE [LARGE SCALE GENOMIC DNA]</scope>
    <source>
        <strain evidence="2">cv. Punajuju</strain>
    </source>
</reference>
<protein>
    <submittedName>
        <fullName evidence="1">Uncharacterized protein</fullName>
    </submittedName>
</protein>
<proteinExistence type="predicted"/>
<evidence type="ECO:0000313" key="1">
    <source>
        <dbReference type="EMBL" id="KAI3721284.1"/>
    </source>
</evidence>
<comment type="caution">
    <text evidence="1">The sequence shown here is derived from an EMBL/GenBank/DDBJ whole genome shotgun (WGS) entry which is preliminary data.</text>
</comment>
<accession>A0ACB9BH74</accession>
<reference evidence="1 2" key="2">
    <citation type="journal article" date="2022" name="Mol. Ecol. Resour.">
        <title>The genomes of chicory, endive, great burdock and yacon provide insights into Asteraceae paleo-polyploidization history and plant inulin production.</title>
        <authorList>
            <person name="Fan W."/>
            <person name="Wang S."/>
            <person name="Wang H."/>
            <person name="Wang A."/>
            <person name="Jiang F."/>
            <person name="Liu H."/>
            <person name="Zhao H."/>
            <person name="Xu D."/>
            <person name="Zhang Y."/>
        </authorList>
    </citation>
    <scope>NUCLEOTIDE SEQUENCE [LARGE SCALE GENOMIC DNA]</scope>
    <source>
        <strain evidence="2">cv. Punajuju</strain>
        <tissue evidence="1">Leaves</tissue>
    </source>
</reference>
<dbReference type="EMBL" id="CM042014">
    <property type="protein sequence ID" value="KAI3721284.1"/>
    <property type="molecule type" value="Genomic_DNA"/>
</dbReference>
<name>A0ACB9BH74_CICIN</name>
<dbReference type="Proteomes" id="UP001055811">
    <property type="component" value="Linkage Group LG06"/>
</dbReference>